<dbReference type="PANTHER" id="PTHR46977">
    <property type="entry name" value="PROTEIN FREE1"/>
    <property type="match status" value="1"/>
</dbReference>
<evidence type="ECO:0007829" key="10">
    <source>
        <dbReference type="ProteomicsDB" id="A0A0P0X7X9"/>
    </source>
</evidence>
<dbReference type="ExpressionAtlas" id="A0A0P0X7X9">
    <property type="expression patterns" value="baseline and differential"/>
</dbReference>
<dbReference type="FunFam" id="3.30.40.10:FF:000312">
    <property type="entry name" value="Zinc finger, FYVE-type, endofin"/>
    <property type="match status" value="1"/>
</dbReference>
<gene>
    <name evidence="7" type="ordered locus">Os07g0573300</name>
    <name evidence="7" type="ORF">OSNPB_070573300</name>
</gene>
<feature type="non-terminal residue" evidence="7">
    <location>
        <position position="1"/>
    </location>
</feature>
<dbReference type="InterPro" id="IPR011011">
    <property type="entry name" value="Znf_FYVE_PHD"/>
</dbReference>
<evidence type="ECO:0000256" key="4">
    <source>
        <dbReference type="PROSITE-ProRule" id="PRU00091"/>
    </source>
</evidence>
<dbReference type="InterPro" id="IPR013083">
    <property type="entry name" value="Znf_RING/FYVE/PHD"/>
</dbReference>
<proteinExistence type="evidence at protein level"/>
<evidence type="ECO:0000256" key="5">
    <source>
        <dbReference type="SAM" id="MobiDB-lite"/>
    </source>
</evidence>
<dbReference type="Proteomes" id="UP000059680">
    <property type="component" value="Chromosome 7"/>
</dbReference>
<dbReference type="InterPro" id="IPR045893">
    <property type="entry name" value="FREE1"/>
</dbReference>
<dbReference type="GO" id="GO:0036258">
    <property type="term" value="P:multivesicular body assembly"/>
    <property type="evidence" value="ECO:0007669"/>
    <property type="project" value="InterPro"/>
</dbReference>
<dbReference type="PROSITE" id="PS50178">
    <property type="entry name" value="ZF_FYVE"/>
    <property type="match status" value="1"/>
</dbReference>
<evidence type="ECO:0007829" key="9">
    <source>
        <dbReference type="PeptideAtlas" id="A0A0P0X7X9"/>
    </source>
</evidence>
<feature type="region of interest" description="Disordered" evidence="5">
    <location>
        <begin position="370"/>
        <end position="391"/>
    </location>
</feature>
<keyword evidence="3" id="KW-0862">Zinc</keyword>
<keyword evidence="2 4" id="KW-0863">Zinc-finger</keyword>
<reference evidence="7 8" key="2">
    <citation type="journal article" date="2013" name="Plant Cell Physiol.">
        <title>Rice Annotation Project Database (RAP-DB): an integrative and interactive database for rice genomics.</title>
        <authorList>
            <person name="Sakai H."/>
            <person name="Lee S.S."/>
            <person name="Tanaka T."/>
            <person name="Numa H."/>
            <person name="Kim J."/>
            <person name="Kawahara Y."/>
            <person name="Wakimoto H."/>
            <person name="Yang C.C."/>
            <person name="Iwamoto M."/>
            <person name="Abe T."/>
            <person name="Yamada Y."/>
            <person name="Muto A."/>
            <person name="Inokuchi H."/>
            <person name="Ikemura T."/>
            <person name="Matsumoto T."/>
            <person name="Sasaki T."/>
            <person name="Itoh T."/>
        </authorList>
    </citation>
    <scope>NUCLEOTIDE SEQUENCE [LARGE SCALE GENOMIC DNA]</scope>
    <source>
        <strain evidence="8">cv. Nipponbare</strain>
    </source>
</reference>
<dbReference type="SUPFAM" id="SSF57903">
    <property type="entry name" value="FYVE/PHD zinc finger"/>
    <property type="match status" value="1"/>
</dbReference>
<dbReference type="AlphaFoldDB" id="A0A0P0X7X9"/>
<evidence type="ECO:0000256" key="2">
    <source>
        <dbReference type="ARBA" id="ARBA00022771"/>
    </source>
</evidence>
<evidence type="ECO:0000313" key="8">
    <source>
        <dbReference type="Proteomes" id="UP000059680"/>
    </source>
</evidence>
<evidence type="ECO:0000256" key="1">
    <source>
        <dbReference type="ARBA" id="ARBA00022723"/>
    </source>
</evidence>
<dbReference type="Gene3D" id="3.30.40.10">
    <property type="entry name" value="Zinc/RING finger domain, C3HC4 (zinc finger)"/>
    <property type="match status" value="1"/>
</dbReference>
<dbReference type="GO" id="GO:0043130">
    <property type="term" value="F:ubiquitin binding"/>
    <property type="evidence" value="ECO:0007669"/>
    <property type="project" value="InterPro"/>
</dbReference>
<dbReference type="Gramene" id="Os07t0573300-02">
    <property type="protein sequence ID" value="Os07t0573300-02"/>
    <property type="gene ID" value="Os07g0573300"/>
</dbReference>
<organism evidence="7 8">
    <name type="scientific">Oryza sativa subsp. japonica</name>
    <name type="common">Rice</name>
    <dbReference type="NCBI Taxonomy" id="39947"/>
    <lineage>
        <taxon>Eukaryota</taxon>
        <taxon>Viridiplantae</taxon>
        <taxon>Streptophyta</taxon>
        <taxon>Embryophyta</taxon>
        <taxon>Tracheophyta</taxon>
        <taxon>Spermatophyta</taxon>
        <taxon>Magnoliopsida</taxon>
        <taxon>Liliopsida</taxon>
        <taxon>Poales</taxon>
        <taxon>Poaceae</taxon>
        <taxon>BOP clade</taxon>
        <taxon>Oryzoideae</taxon>
        <taxon>Oryzeae</taxon>
        <taxon>Oryzinae</taxon>
        <taxon>Oryza</taxon>
        <taxon>Oryza sativa</taxon>
    </lineage>
</organism>
<keyword evidence="9 10" id="KW-1267">Proteomics identification</keyword>
<evidence type="ECO:0000256" key="3">
    <source>
        <dbReference type="ARBA" id="ARBA00022833"/>
    </source>
</evidence>
<dbReference type="InterPro" id="IPR017455">
    <property type="entry name" value="Znf_FYVE-rel"/>
</dbReference>
<reference evidence="7 8" key="3">
    <citation type="journal article" date="2013" name="Rice">
        <title>Improvement of the Oryza sativa Nipponbare reference genome using next generation sequence and optical map data.</title>
        <authorList>
            <person name="Kawahara Y."/>
            <person name="de la Bastide M."/>
            <person name="Hamilton J.P."/>
            <person name="Kanamori H."/>
            <person name="McCombie W.R."/>
            <person name="Ouyang S."/>
            <person name="Schwartz D.C."/>
            <person name="Tanaka T."/>
            <person name="Wu J."/>
            <person name="Zhou S."/>
            <person name="Childs K.L."/>
            <person name="Davidson R.M."/>
            <person name="Lin H."/>
            <person name="Quesada-Ocampo L."/>
            <person name="Vaillancourt B."/>
            <person name="Sakai H."/>
            <person name="Lee S.S."/>
            <person name="Kim J."/>
            <person name="Numa H."/>
            <person name="Itoh T."/>
            <person name="Buell C.R."/>
            <person name="Matsumoto T."/>
        </authorList>
    </citation>
    <scope>NUCLEOTIDE SEQUENCE [LARGE SCALE GENOMIC DNA]</scope>
    <source>
        <strain evidence="8">cv. Nipponbare</strain>
    </source>
</reference>
<feature type="domain" description="FYVE-type" evidence="6">
    <location>
        <begin position="283"/>
        <end position="343"/>
    </location>
</feature>
<dbReference type="EMBL" id="AP014963">
    <property type="protein sequence ID" value="BAT02257.1"/>
    <property type="molecule type" value="Genomic_DNA"/>
</dbReference>
<dbReference type="SMART" id="SM00064">
    <property type="entry name" value="FYVE"/>
    <property type="match status" value="1"/>
</dbReference>
<name>A0A0P0X7X9_ORYSJ</name>
<dbReference type="CDD" id="cd00934">
    <property type="entry name" value="PTB"/>
    <property type="match status" value="1"/>
</dbReference>
<sequence length="430" mass="46248">DLPHEATPAFFTFPGPCRPRDSLPSNRITSPSSSASAAANLVGAALGSTPRDAARRLRLLGPPGCGPLLPAPVRAESASAPGLLRRRRRAADDPGELRLRAALLGGRVLRSAAVGGVGGSFGKIARAVPKAESHEDANGGAQKFRVKLLPEGAGSPTDVLCQIGLDGIRMLDPSTSRTLRIYPLDTLTRWDVLDSTVFAFWAKTPVDFEAKRIRLKSNSYTSNTLLDTVTAATVQFKEIGGDARGRGTVDSSKPMSQSNEKKKGFDWMFAKPVDEVKDHWVPDEAAKKCYSCAVDFSPFNRRHHCRNCGEIFCDKCSQGRTALTAEDNAPLVRVCDRCMAEVSQRLSIAQEAANRSATVQSHEDLARKLKEEMERNRKSSGSASGGSSGTRMREVACPTCTVHLQVQVPTSGSETVECGVCQHAFRVSAN</sequence>
<dbReference type="SUPFAM" id="SSF50729">
    <property type="entry name" value="PH domain-like"/>
    <property type="match status" value="1"/>
</dbReference>
<evidence type="ECO:0000259" key="6">
    <source>
        <dbReference type="PROSITE" id="PS50178"/>
    </source>
</evidence>
<accession>A0A0P0X7X9</accession>
<reference evidence="8" key="1">
    <citation type="journal article" date="2005" name="Nature">
        <title>The map-based sequence of the rice genome.</title>
        <authorList>
            <consortium name="International rice genome sequencing project (IRGSP)"/>
            <person name="Matsumoto T."/>
            <person name="Wu J."/>
            <person name="Kanamori H."/>
            <person name="Katayose Y."/>
            <person name="Fujisawa M."/>
            <person name="Namiki N."/>
            <person name="Mizuno H."/>
            <person name="Yamamoto K."/>
            <person name="Antonio B.A."/>
            <person name="Baba T."/>
            <person name="Sakata K."/>
            <person name="Nagamura Y."/>
            <person name="Aoki H."/>
            <person name="Arikawa K."/>
            <person name="Arita K."/>
            <person name="Bito T."/>
            <person name="Chiden Y."/>
            <person name="Fujitsuka N."/>
            <person name="Fukunaka R."/>
            <person name="Hamada M."/>
            <person name="Harada C."/>
            <person name="Hayashi A."/>
            <person name="Hijishita S."/>
            <person name="Honda M."/>
            <person name="Hosokawa S."/>
            <person name="Ichikawa Y."/>
            <person name="Idonuma A."/>
            <person name="Iijima M."/>
            <person name="Ikeda M."/>
            <person name="Ikeno M."/>
            <person name="Ito K."/>
            <person name="Ito S."/>
            <person name="Ito T."/>
            <person name="Ito Y."/>
            <person name="Ito Y."/>
            <person name="Iwabuchi A."/>
            <person name="Kamiya K."/>
            <person name="Karasawa W."/>
            <person name="Kurita K."/>
            <person name="Katagiri S."/>
            <person name="Kikuta A."/>
            <person name="Kobayashi H."/>
            <person name="Kobayashi N."/>
            <person name="Machita K."/>
            <person name="Maehara T."/>
            <person name="Masukawa M."/>
            <person name="Mizubayashi T."/>
            <person name="Mukai Y."/>
            <person name="Nagasaki H."/>
            <person name="Nagata Y."/>
            <person name="Naito S."/>
            <person name="Nakashima M."/>
            <person name="Nakama Y."/>
            <person name="Nakamichi Y."/>
            <person name="Nakamura M."/>
            <person name="Meguro A."/>
            <person name="Negishi M."/>
            <person name="Ohta I."/>
            <person name="Ohta T."/>
            <person name="Okamoto M."/>
            <person name="Ono N."/>
            <person name="Saji S."/>
            <person name="Sakaguchi M."/>
            <person name="Sakai K."/>
            <person name="Shibata M."/>
            <person name="Shimokawa T."/>
            <person name="Song J."/>
            <person name="Takazaki Y."/>
            <person name="Terasawa K."/>
            <person name="Tsugane M."/>
            <person name="Tsuji K."/>
            <person name="Ueda S."/>
            <person name="Waki K."/>
            <person name="Yamagata H."/>
            <person name="Yamamoto M."/>
            <person name="Yamamoto S."/>
            <person name="Yamane H."/>
            <person name="Yoshiki S."/>
            <person name="Yoshihara R."/>
            <person name="Yukawa K."/>
            <person name="Zhong H."/>
            <person name="Yano M."/>
            <person name="Yuan Q."/>
            <person name="Ouyang S."/>
            <person name="Liu J."/>
            <person name="Jones K.M."/>
            <person name="Gansberger K."/>
            <person name="Moffat K."/>
            <person name="Hill J."/>
            <person name="Bera J."/>
            <person name="Fadrosh D."/>
            <person name="Jin S."/>
            <person name="Johri S."/>
            <person name="Kim M."/>
            <person name="Overton L."/>
            <person name="Reardon M."/>
            <person name="Tsitrin T."/>
            <person name="Vuong H."/>
            <person name="Weaver B."/>
            <person name="Ciecko A."/>
            <person name="Tallon L."/>
            <person name="Jackson J."/>
            <person name="Pai G."/>
            <person name="Aken S.V."/>
            <person name="Utterback T."/>
            <person name="Reidmuller S."/>
            <person name="Feldblyum T."/>
            <person name="Hsiao J."/>
            <person name="Zismann V."/>
            <person name="Iobst S."/>
            <person name="de Vazeille A.R."/>
            <person name="Buell C.R."/>
            <person name="Ying K."/>
            <person name="Li Y."/>
            <person name="Lu T."/>
            <person name="Huang Y."/>
            <person name="Zhao Q."/>
            <person name="Feng Q."/>
            <person name="Zhang L."/>
            <person name="Zhu J."/>
            <person name="Weng Q."/>
            <person name="Mu J."/>
            <person name="Lu Y."/>
            <person name="Fan D."/>
            <person name="Liu Y."/>
            <person name="Guan J."/>
            <person name="Zhang Y."/>
            <person name="Yu S."/>
            <person name="Liu X."/>
            <person name="Zhang Y."/>
            <person name="Hong G."/>
            <person name="Han B."/>
            <person name="Choisne N."/>
            <person name="Demange N."/>
            <person name="Orjeda G."/>
            <person name="Samain S."/>
            <person name="Cattolico L."/>
            <person name="Pelletier E."/>
            <person name="Couloux A."/>
            <person name="Segurens B."/>
            <person name="Wincker P."/>
            <person name="D'Hont A."/>
            <person name="Scarpelli C."/>
            <person name="Weissenbach J."/>
            <person name="Salanoubat M."/>
            <person name="Quetier F."/>
            <person name="Yu Y."/>
            <person name="Kim H.R."/>
            <person name="Rambo T."/>
            <person name="Currie J."/>
            <person name="Collura K."/>
            <person name="Luo M."/>
            <person name="Yang T."/>
            <person name="Ammiraju J.S.S."/>
            <person name="Engler F."/>
            <person name="Soderlund C."/>
            <person name="Wing R.A."/>
            <person name="Palmer L.E."/>
            <person name="de la Bastide M."/>
            <person name="Spiegel L."/>
            <person name="Nascimento L."/>
            <person name="Zutavern T."/>
            <person name="O'Shaughnessy A."/>
            <person name="Dike S."/>
            <person name="Dedhia N."/>
            <person name="Preston R."/>
            <person name="Balija V."/>
            <person name="McCombie W.R."/>
            <person name="Chow T."/>
            <person name="Chen H."/>
            <person name="Chung M."/>
            <person name="Chen C."/>
            <person name="Shaw J."/>
            <person name="Wu H."/>
            <person name="Hsiao K."/>
            <person name="Chao Y."/>
            <person name="Chu M."/>
            <person name="Cheng C."/>
            <person name="Hour A."/>
            <person name="Lee P."/>
            <person name="Lin S."/>
            <person name="Lin Y."/>
            <person name="Liou J."/>
            <person name="Liu S."/>
            <person name="Hsing Y."/>
            <person name="Raghuvanshi S."/>
            <person name="Mohanty A."/>
            <person name="Bharti A.K."/>
            <person name="Gaur A."/>
            <person name="Gupta V."/>
            <person name="Kumar D."/>
            <person name="Ravi V."/>
            <person name="Vij S."/>
            <person name="Kapur A."/>
            <person name="Khurana P."/>
            <person name="Khurana P."/>
            <person name="Khurana J.P."/>
            <person name="Tyagi A.K."/>
            <person name="Gaikwad K."/>
            <person name="Singh A."/>
            <person name="Dalal V."/>
            <person name="Srivastava S."/>
            <person name="Dixit A."/>
            <person name="Pal A.K."/>
            <person name="Ghazi I.A."/>
            <person name="Yadav M."/>
            <person name="Pandit A."/>
            <person name="Bhargava A."/>
            <person name="Sureshbabu K."/>
            <person name="Batra K."/>
            <person name="Sharma T.R."/>
            <person name="Mohapatra T."/>
            <person name="Singh N.K."/>
            <person name="Messing J."/>
            <person name="Nelson A.B."/>
            <person name="Fuks G."/>
            <person name="Kavchok S."/>
            <person name="Keizer G."/>
            <person name="Linton E."/>
            <person name="Llaca V."/>
            <person name="Song R."/>
            <person name="Tanyolac B."/>
            <person name="Young S."/>
            <person name="Ho-Il K."/>
            <person name="Hahn J.H."/>
            <person name="Sangsakoo G."/>
            <person name="Vanavichit A."/>
            <person name="de Mattos Luiz.A.T."/>
            <person name="Zimmer P.D."/>
            <person name="Malone G."/>
            <person name="Dellagostin O."/>
            <person name="de Oliveira A.C."/>
            <person name="Bevan M."/>
            <person name="Bancroft I."/>
            <person name="Minx P."/>
            <person name="Cordum H."/>
            <person name="Wilson R."/>
            <person name="Cheng Z."/>
            <person name="Jin W."/>
            <person name="Jiang J."/>
            <person name="Leong S.A."/>
            <person name="Iwama H."/>
            <person name="Gojobori T."/>
            <person name="Itoh T."/>
            <person name="Niimura Y."/>
            <person name="Fujii Y."/>
            <person name="Habara T."/>
            <person name="Sakai H."/>
            <person name="Sato Y."/>
            <person name="Wilson G."/>
            <person name="Kumar K."/>
            <person name="McCouch S."/>
            <person name="Juretic N."/>
            <person name="Hoen D."/>
            <person name="Wright S."/>
            <person name="Bruskiewich R."/>
            <person name="Bureau T."/>
            <person name="Miyao A."/>
            <person name="Hirochika H."/>
            <person name="Nishikawa T."/>
            <person name="Kadowaki K."/>
            <person name="Sugiura M."/>
            <person name="Burr B."/>
            <person name="Sasaki T."/>
        </authorList>
    </citation>
    <scope>NUCLEOTIDE SEQUENCE [LARGE SCALE GENOMIC DNA]</scope>
    <source>
        <strain evidence="8">cv. Nipponbare</strain>
    </source>
</reference>
<dbReference type="InterPro" id="IPR000306">
    <property type="entry name" value="Znf_FYVE"/>
</dbReference>
<dbReference type="PANTHER" id="PTHR46977:SF8">
    <property type="entry name" value="OS07G0573300 PROTEIN"/>
    <property type="match status" value="1"/>
</dbReference>
<keyword evidence="1" id="KW-0479">Metal-binding</keyword>
<evidence type="ECO:0000313" key="7">
    <source>
        <dbReference type="EMBL" id="BAT02257.1"/>
    </source>
</evidence>
<keyword evidence="8" id="KW-1185">Reference proteome</keyword>
<dbReference type="GO" id="GO:0008270">
    <property type="term" value="F:zinc ion binding"/>
    <property type="evidence" value="ECO:0007669"/>
    <property type="project" value="UniProtKB-KW"/>
</dbReference>
<dbReference type="Pfam" id="PF01363">
    <property type="entry name" value="FYVE"/>
    <property type="match status" value="1"/>
</dbReference>
<protein>
    <submittedName>
        <fullName evidence="7">Os07g0573300 protein</fullName>
    </submittedName>
</protein>